<dbReference type="RefSeq" id="WP_310096433.1">
    <property type="nucleotide sequence ID" value="NZ_JAVDUU010000002.1"/>
</dbReference>
<evidence type="ECO:0000313" key="3">
    <source>
        <dbReference type="EMBL" id="MDR6942863.1"/>
    </source>
</evidence>
<dbReference type="EMBL" id="JAVDUU010000002">
    <property type="protein sequence ID" value="MDR6942863.1"/>
    <property type="molecule type" value="Genomic_DNA"/>
</dbReference>
<gene>
    <name evidence="3" type="ORF">J2W55_002705</name>
</gene>
<organism evidence="3 4">
    <name type="scientific">Mucilaginibacter pocheonensis</name>
    <dbReference type="NCBI Taxonomy" id="398050"/>
    <lineage>
        <taxon>Bacteria</taxon>
        <taxon>Pseudomonadati</taxon>
        <taxon>Bacteroidota</taxon>
        <taxon>Sphingobacteriia</taxon>
        <taxon>Sphingobacteriales</taxon>
        <taxon>Sphingobacteriaceae</taxon>
        <taxon>Mucilaginibacter</taxon>
    </lineage>
</organism>
<keyword evidence="2" id="KW-1133">Transmembrane helix</keyword>
<sequence length="601" mass="69456">MELKFLKHRWQKVVFKFVFLPVIVILILALIANRYWSPILASKVHDVVLNSSDSLYKVDFSDAELHILQGKIVLYNITLKPDTNVYNQKKKQHLAPNNLVELHVKRLILQHIHPFGLYFRRKLNIGSVVLNEPEVKISYQLNHTRDTVVKDHRTAWQRISKSLKSIRIGHIYFNDVKFKYKDYSGNKVAISELKEMNLNATDLLIDSATQTDRSRLLYCKDIITELNNYTGKTPSGLYTYRIKYLKLSTLKSQLNVEGLQLEPAKTGVFFDKSTHDRFGLNIDTLQLNNFDFLSYHKYRRLTASSLVLNSGDISVFNNPNKIKNPAIDKVITFPNIMIHKINMDLHIDTLHVHHINVEYSEFNKKSQKTGTVTFNNTSGHFYNITTNDAAIAKNNNTLVKLTTYFMNRGRLDVQFNFNLTDKNAAFTYKGSLGPMSLEVLNPAIMPLAMVKATSGTVKQLNFDIQANSKVFKGKVGFLYNDLKVNIFQADTANDRLKKRSLMSMFANLFVIKHNNPDSDSEPARSANVIYPRPKDSPFFKTMWKTLLEGIKPCVGLDAKKQKETKDRIQEHQKNKEDRLVKKAERKKRKAERKRQKEQQKR</sequence>
<keyword evidence="2" id="KW-0812">Transmembrane</keyword>
<keyword evidence="2" id="KW-0472">Membrane</keyword>
<keyword evidence="4" id="KW-1185">Reference proteome</keyword>
<feature type="compositionally biased region" description="Basic and acidic residues" evidence="1">
    <location>
        <begin position="558"/>
        <end position="582"/>
    </location>
</feature>
<proteinExistence type="predicted"/>
<dbReference type="Proteomes" id="UP001247620">
    <property type="component" value="Unassembled WGS sequence"/>
</dbReference>
<protein>
    <recommendedName>
        <fullName evidence="5">DUF748 domain-containing protein</fullName>
    </recommendedName>
</protein>
<feature type="region of interest" description="Disordered" evidence="1">
    <location>
        <begin position="558"/>
        <end position="601"/>
    </location>
</feature>
<evidence type="ECO:0000313" key="4">
    <source>
        <dbReference type="Proteomes" id="UP001247620"/>
    </source>
</evidence>
<name>A0ABU1TBY7_9SPHI</name>
<feature type="transmembrane region" description="Helical" evidence="2">
    <location>
        <begin position="13"/>
        <end position="36"/>
    </location>
</feature>
<evidence type="ECO:0000256" key="1">
    <source>
        <dbReference type="SAM" id="MobiDB-lite"/>
    </source>
</evidence>
<comment type="caution">
    <text evidence="3">The sequence shown here is derived from an EMBL/GenBank/DDBJ whole genome shotgun (WGS) entry which is preliminary data.</text>
</comment>
<reference evidence="3 4" key="1">
    <citation type="submission" date="2023-07" db="EMBL/GenBank/DDBJ databases">
        <title>Sorghum-associated microbial communities from plants grown in Nebraska, USA.</title>
        <authorList>
            <person name="Schachtman D."/>
        </authorList>
    </citation>
    <scope>NUCLEOTIDE SEQUENCE [LARGE SCALE GENOMIC DNA]</scope>
    <source>
        <strain evidence="3 4">3262</strain>
    </source>
</reference>
<feature type="compositionally biased region" description="Basic residues" evidence="1">
    <location>
        <begin position="583"/>
        <end position="593"/>
    </location>
</feature>
<evidence type="ECO:0000256" key="2">
    <source>
        <dbReference type="SAM" id="Phobius"/>
    </source>
</evidence>
<evidence type="ECO:0008006" key="5">
    <source>
        <dbReference type="Google" id="ProtNLM"/>
    </source>
</evidence>
<accession>A0ABU1TBY7</accession>